<evidence type="ECO:0000256" key="1">
    <source>
        <dbReference type="SAM" id="MobiDB-lite"/>
    </source>
</evidence>
<proteinExistence type="predicted"/>
<protein>
    <submittedName>
        <fullName evidence="2">Uncharacterized protein</fullName>
    </submittedName>
</protein>
<evidence type="ECO:0000313" key="3">
    <source>
        <dbReference type="Proteomes" id="UP000886885"/>
    </source>
</evidence>
<dbReference type="Proteomes" id="UP000886885">
    <property type="component" value="Unassembled WGS sequence"/>
</dbReference>
<dbReference type="OrthoDB" id="857357at2759"/>
<dbReference type="AlphaFoldDB" id="A0A8X7XQT9"/>
<organism evidence="2 3">
    <name type="scientific">Populus tomentosa</name>
    <name type="common">Chinese white poplar</name>
    <dbReference type="NCBI Taxonomy" id="118781"/>
    <lineage>
        <taxon>Eukaryota</taxon>
        <taxon>Viridiplantae</taxon>
        <taxon>Streptophyta</taxon>
        <taxon>Embryophyta</taxon>
        <taxon>Tracheophyta</taxon>
        <taxon>Spermatophyta</taxon>
        <taxon>Magnoliopsida</taxon>
        <taxon>eudicotyledons</taxon>
        <taxon>Gunneridae</taxon>
        <taxon>Pentapetalae</taxon>
        <taxon>rosids</taxon>
        <taxon>fabids</taxon>
        <taxon>Malpighiales</taxon>
        <taxon>Salicaceae</taxon>
        <taxon>Saliceae</taxon>
        <taxon>Populus</taxon>
    </lineage>
</organism>
<sequence length="166" mass="18442">MAQLEIDGEKVDITISEINPSLRPCLSSTEHSKDTTLNSESEDEDTQTCLDRLEKAAIFDPNAAANMPVHPLSLFPEIMEFEKQQNVLDCTTLLLAILASEETELQEKALVLQPNSCMGRSKTTSHDDLGVMDFEDTTQKSSSIAVRPLDAIQSRVKTLWTLAFEQ</sequence>
<dbReference type="EMBL" id="JAAWWB010002347">
    <property type="protein sequence ID" value="KAG6735252.1"/>
    <property type="molecule type" value="Genomic_DNA"/>
</dbReference>
<evidence type="ECO:0000313" key="2">
    <source>
        <dbReference type="EMBL" id="KAG6735252.1"/>
    </source>
</evidence>
<keyword evidence="3" id="KW-1185">Reference proteome</keyword>
<accession>A0A8X7XQT9</accession>
<name>A0A8X7XQT9_POPTO</name>
<comment type="caution">
    <text evidence="2">The sequence shown here is derived from an EMBL/GenBank/DDBJ whole genome shotgun (WGS) entry which is preliminary data.</text>
</comment>
<feature type="region of interest" description="Disordered" evidence="1">
    <location>
        <begin position="25"/>
        <end position="45"/>
    </location>
</feature>
<reference evidence="2" key="1">
    <citation type="journal article" date="2020" name="bioRxiv">
        <title>Hybrid origin of Populus tomentosa Carr. identified through genome sequencing and phylogenomic analysis.</title>
        <authorList>
            <person name="An X."/>
            <person name="Gao K."/>
            <person name="Chen Z."/>
            <person name="Li J."/>
            <person name="Yang X."/>
            <person name="Yang X."/>
            <person name="Zhou J."/>
            <person name="Guo T."/>
            <person name="Zhao T."/>
            <person name="Huang S."/>
            <person name="Miao D."/>
            <person name="Khan W.U."/>
            <person name="Rao P."/>
            <person name="Ye M."/>
            <person name="Lei B."/>
            <person name="Liao W."/>
            <person name="Wang J."/>
            <person name="Ji L."/>
            <person name="Li Y."/>
            <person name="Guo B."/>
            <person name="Mustafa N.S."/>
            <person name="Li S."/>
            <person name="Yun Q."/>
            <person name="Keller S.R."/>
            <person name="Mao J."/>
            <person name="Zhang R."/>
            <person name="Strauss S.H."/>
        </authorList>
    </citation>
    <scope>NUCLEOTIDE SEQUENCE</scope>
    <source>
        <strain evidence="2">GM15</strain>
        <tissue evidence="2">Leaf</tissue>
    </source>
</reference>
<gene>
    <name evidence="2" type="ORF">POTOM_062205</name>
</gene>